<name>A0ABV2GPA0_9HYPH</name>
<comment type="cofactor">
    <cofactor evidence="1">
        <name>FAD</name>
        <dbReference type="ChEBI" id="CHEBI:57692"/>
    </cofactor>
</comment>
<keyword evidence="9" id="KW-1185">Reference proteome</keyword>
<evidence type="ECO:0000256" key="4">
    <source>
        <dbReference type="ARBA" id="ARBA00022827"/>
    </source>
</evidence>
<dbReference type="PANTHER" id="PTHR11552:SF147">
    <property type="entry name" value="CHOLINE DEHYDROGENASE, MITOCHONDRIAL"/>
    <property type="match status" value="1"/>
</dbReference>
<evidence type="ECO:0000256" key="5">
    <source>
        <dbReference type="RuleBase" id="RU003968"/>
    </source>
</evidence>
<dbReference type="InterPro" id="IPR012132">
    <property type="entry name" value="GMC_OxRdtase"/>
</dbReference>
<dbReference type="RefSeq" id="WP_354491809.1">
    <property type="nucleotide sequence ID" value="NZ_JBEPMC010000005.1"/>
</dbReference>
<dbReference type="PROSITE" id="PS00623">
    <property type="entry name" value="GMC_OXRED_1"/>
    <property type="match status" value="1"/>
</dbReference>
<feature type="domain" description="Glucose-methanol-choline oxidoreductase N-terminal" evidence="7">
    <location>
        <begin position="251"/>
        <end position="265"/>
    </location>
</feature>
<feature type="domain" description="Glucose-methanol-choline oxidoreductase N-terminal" evidence="6">
    <location>
        <begin position="79"/>
        <end position="102"/>
    </location>
</feature>
<comment type="caution">
    <text evidence="8">The sequence shown here is derived from an EMBL/GenBank/DDBJ whole genome shotgun (WGS) entry which is preliminary data.</text>
</comment>
<evidence type="ECO:0000256" key="1">
    <source>
        <dbReference type="ARBA" id="ARBA00001974"/>
    </source>
</evidence>
<sequence>MPDYVVIGGGSAGCVAASRLSEDAGSSVLLLEEGPEDRAIEIHLPVMVYKTATGSLLQRFEQEPTAENPKATPPTMVQARVLGGGSSVNAMLYIRGIPSDYDGWAEQGAEGWAYKDVLPFFLRAEDNDTLAGEAHASGGPLKVSNPQYVSPLTRTWLKACQQAGIPYVGDFNGGVQAGAGLYQITARNGRRASASVCYLKPARRRPNLKVQTGARATRILVADNRAVGVEYVQGGRSLVARAEREVILSAGAINSPRLLLLSGIGPAEHLRQIGVPVVHDLPGVGRNLQDHMDCYLIYELNGPDGYDKYKKLHWKLWAGLQYALFRQGPVCSNIIEGGAFWWGNADDPHPDLQYAFLAGSGIEEGVARIESGNGCTLNVCQTRPRSRGFVELRSPDPFAPPRIVPNYLSDPYDLDTMAEGVRLGQRIMAQAALAPVIKREQYPGRPMQTKENYRDYVKEMAQGALHPTGTCRIGNDRMAVVDSELRLHGLGGLRVADASVMPSVPSGNTNAPSIMVGERVADFIRRGRNAR</sequence>
<dbReference type="Pfam" id="PF00732">
    <property type="entry name" value="GMC_oxred_N"/>
    <property type="match status" value="1"/>
</dbReference>
<dbReference type="InterPro" id="IPR007867">
    <property type="entry name" value="GMC_OxRtase_C"/>
</dbReference>
<evidence type="ECO:0000256" key="2">
    <source>
        <dbReference type="ARBA" id="ARBA00010790"/>
    </source>
</evidence>
<evidence type="ECO:0000256" key="3">
    <source>
        <dbReference type="ARBA" id="ARBA00022630"/>
    </source>
</evidence>
<dbReference type="EMBL" id="JBEPMC010000005">
    <property type="protein sequence ID" value="MET3580096.1"/>
    <property type="molecule type" value="Genomic_DNA"/>
</dbReference>
<dbReference type="InterPro" id="IPR000172">
    <property type="entry name" value="GMC_OxRdtase_N"/>
</dbReference>
<reference evidence="8 9" key="1">
    <citation type="submission" date="2024-06" db="EMBL/GenBank/DDBJ databases">
        <title>Genomic Encyclopedia of Type Strains, Phase IV (KMG-IV): sequencing the most valuable type-strain genomes for metagenomic binning, comparative biology and taxonomic classification.</title>
        <authorList>
            <person name="Goeker M."/>
        </authorList>
    </citation>
    <scope>NUCLEOTIDE SEQUENCE [LARGE SCALE GENOMIC DNA]</scope>
    <source>
        <strain evidence="8 9">DSM 100022</strain>
    </source>
</reference>
<dbReference type="Pfam" id="PF05199">
    <property type="entry name" value="GMC_oxred_C"/>
    <property type="match status" value="1"/>
</dbReference>
<dbReference type="Gene3D" id="3.50.50.60">
    <property type="entry name" value="FAD/NAD(P)-binding domain"/>
    <property type="match status" value="1"/>
</dbReference>
<keyword evidence="3 5" id="KW-0285">Flavoprotein</keyword>
<gene>
    <name evidence="8" type="ORF">ABID19_003134</name>
</gene>
<dbReference type="PROSITE" id="PS00624">
    <property type="entry name" value="GMC_OXRED_2"/>
    <property type="match status" value="1"/>
</dbReference>
<dbReference type="PANTHER" id="PTHR11552">
    <property type="entry name" value="GLUCOSE-METHANOL-CHOLINE GMC OXIDOREDUCTASE"/>
    <property type="match status" value="1"/>
</dbReference>
<evidence type="ECO:0000259" key="7">
    <source>
        <dbReference type="PROSITE" id="PS00624"/>
    </source>
</evidence>
<proteinExistence type="inferred from homology"/>
<dbReference type="SUPFAM" id="SSF54373">
    <property type="entry name" value="FAD-linked reductases, C-terminal domain"/>
    <property type="match status" value="1"/>
</dbReference>
<dbReference type="InterPro" id="IPR036188">
    <property type="entry name" value="FAD/NAD-bd_sf"/>
</dbReference>
<dbReference type="SUPFAM" id="SSF51905">
    <property type="entry name" value="FAD/NAD(P)-binding domain"/>
    <property type="match status" value="1"/>
</dbReference>
<evidence type="ECO:0000313" key="8">
    <source>
        <dbReference type="EMBL" id="MET3580096.1"/>
    </source>
</evidence>
<dbReference type="PIRSF" id="PIRSF000137">
    <property type="entry name" value="Alcohol_oxidase"/>
    <property type="match status" value="1"/>
</dbReference>
<dbReference type="Proteomes" id="UP001549204">
    <property type="component" value="Unassembled WGS sequence"/>
</dbReference>
<dbReference type="Gene3D" id="3.30.560.10">
    <property type="entry name" value="Glucose Oxidase, domain 3"/>
    <property type="match status" value="1"/>
</dbReference>
<organism evidence="8 9">
    <name type="scientific">Mesorhizobium robiniae</name>
    <dbReference type="NCBI Taxonomy" id="559315"/>
    <lineage>
        <taxon>Bacteria</taxon>
        <taxon>Pseudomonadati</taxon>
        <taxon>Pseudomonadota</taxon>
        <taxon>Alphaproteobacteria</taxon>
        <taxon>Hyphomicrobiales</taxon>
        <taxon>Phyllobacteriaceae</taxon>
        <taxon>Mesorhizobium</taxon>
    </lineage>
</organism>
<accession>A0ABV2GPA0</accession>
<keyword evidence="4 5" id="KW-0274">FAD</keyword>
<evidence type="ECO:0000259" key="6">
    <source>
        <dbReference type="PROSITE" id="PS00623"/>
    </source>
</evidence>
<comment type="similarity">
    <text evidence="2 5">Belongs to the GMC oxidoreductase family.</text>
</comment>
<protein>
    <submittedName>
        <fullName evidence="8">Choline dehydrogenase-like flavoprotein</fullName>
    </submittedName>
</protein>
<evidence type="ECO:0000313" key="9">
    <source>
        <dbReference type="Proteomes" id="UP001549204"/>
    </source>
</evidence>